<dbReference type="EMBL" id="FUZQ01000004">
    <property type="protein sequence ID" value="SKC67143.1"/>
    <property type="molecule type" value="Genomic_DNA"/>
</dbReference>
<keyword evidence="2" id="KW-1185">Reference proteome</keyword>
<dbReference type="PANTHER" id="PTHR10668">
    <property type="entry name" value="PHYTOENE DEHYDROGENASE"/>
    <property type="match status" value="1"/>
</dbReference>
<dbReference type="AlphaFoldDB" id="A0A1T5KU17"/>
<dbReference type="GO" id="GO:0005829">
    <property type="term" value="C:cytosol"/>
    <property type="evidence" value="ECO:0007669"/>
    <property type="project" value="TreeGrafter"/>
</dbReference>
<gene>
    <name evidence="1" type="ORF">SAMN04324258_2414</name>
</gene>
<dbReference type="STRING" id="526729.SAMN04324258_2414"/>
<name>A0A1T5KU17_9MICO</name>
<dbReference type="Proteomes" id="UP000189777">
    <property type="component" value="Unassembled WGS sequence"/>
</dbReference>
<sequence length="537" mass="55777">MTTTSPAARYDAVVVGGGHNGLTAAAYLARAGRSVLVLERLDHVGGAAVSARVFPGVDARLSRYSYLVSLLPRRIVDELALPVTLRRRRYSSYTPVGDAGLLVDTGDDTATRASFAALGAAGDHAAWGRWYAATGRLARRLFPTLTEPLLSRSQARALVDDDATWRALVERPLGEALRARFASDVVRGAVATDGLIGTFADLDEGSLAQNRCYLYHVVGGGTGDWDVPVGGMGAVSGALRDAARAAGATVVTRADVTAVDPGTGGEVRVSWTADDGREHEVAAGALLCGAAPDTLDRLLAAAGAAPSGRGTTRPPEGAQLKVNMLLRRLPRLRDGVDPVAAFSGTFHVNEEFAQLQAAHAEAAAGRVPTLPPCEIYCHSLTDPSILGPDLRESGAQTLTLFGLHMPARLFRGDAAAHDAARERALAATLASLDSVLAEPVEDVLLRDADGRPCLEARTPVDLQDDVGLPGGHIFHRDLTWPWAAGDAGDDSGLDRPGTWGVETAHPRVLLAGAGARRGGGVSGVPGRAAAMAVLGAG</sequence>
<dbReference type="Pfam" id="PF13450">
    <property type="entry name" value="NAD_binding_8"/>
    <property type="match status" value="1"/>
</dbReference>
<accession>A0A1T5KU17</accession>
<protein>
    <submittedName>
        <fullName evidence="1">Phytoene dehydrogenase-related protein</fullName>
    </submittedName>
</protein>
<evidence type="ECO:0000313" key="1">
    <source>
        <dbReference type="EMBL" id="SKC67143.1"/>
    </source>
</evidence>
<dbReference type="OrthoDB" id="9774675at2"/>
<dbReference type="PANTHER" id="PTHR10668:SF103">
    <property type="entry name" value="PYRIDINE NUCLEOTIDE-DISULFIDE OXIDOREDUCTASE DOMAIN-CONTAINING PROTEIN 2"/>
    <property type="match status" value="1"/>
</dbReference>
<reference evidence="1 2" key="1">
    <citation type="submission" date="2017-02" db="EMBL/GenBank/DDBJ databases">
        <authorList>
            <person name="Peterson S.W."/>
        </authorList>
    </citation>
    <scope>NUCLEOTIDE SEQUENCE [LARGE SCALE GENOMIC DNA]</scope>
    <source>
        <strain evidence="1 2">DSM 21481</strain>
    </source>
</reference>
<dbReference type="RefSeq" id="WP_079574730.1">
    <property type="nucleotide sequence ID" value="NZ_FUZQ01000004.1"/>
</dbReference>
<dbReference type="Gene3D" id="3.50.50.60">
    <property type="entry name" value="FAD/NAD(P)-binding domain"/>
    <property type="match status" value="2"/>
</dbReference>
<proteinExistence type="predicted"/>
<dbReference type="SUPFAM" id="SSF51905">
    <property type="entry name" value="FAD/NAD(P)-binding domain"/>
    <property type="match status" value="1"/>
</dbReference>
<evidence type="ECO:0000313" key="2">
    <source>
        <dbReference type="Proteomes" id="UP000189777"/>
    </source>
</evidence>
<dbReference type="InterPro" id="IPR036188">
    <property type="entry name" value="FAD/NAD-bd_sf"/>
</dbReference>
<organism evidence="1 2">
    <name type="scientific">Krasilnikoviella flava</name>
    <dbReference type="NCBI Taxonomy" id="526729"/>
    <lineage>
        <taxon>Bacteria</taxon>
        <taxon>Bacillati</taxon>
        <taxon>Actinomycetota</taxon>
        <taxon>Actinomycetes</taxon>
        <taxon>Micrococcales</taxon>
        <taxon>Promicromonosporaceae</taxon>
        <taxon>Krasilnikoviella</taxon>
    </lineage>
</organism>
<dbReference type="PRINTS" id="PR00411">
    <property type="entry name" value="PNDRDTASEI"/>
</dbReference>